<evidence type="ECO:0000313" key="7">
    <source>
        <dbReference type="Proteomes" id="UP000003932"/>
    </source>
</evidence>
<proteinExistence type="inferred from homology"/>
<dbReference type="Proteomes" id="UP000003932">
    <property type="component" value="Chromosome"/>
</dbReference>
<dbReference type="PANTHER" id="PTHR11661">
    <property type="entry name" value="60S RIBOSOMAL PROTEIN L12"/>
    <property type="match status" value="1"/>
</dbReference>
<dbReference type="PANTHER" id="PTHR11661:SF1">
    <property type="entry name" value="LARGE RIBOSOMAL SUBUNIT PROTEIN UL11M"/>
    <property type="match status" value="1"/>
</dbReference>
<gene>
    <name evidence="4 6" type="primary">rplK</name>
    <name evidence="6" type="ORF">A33U_0202</name>
</gene>
<accession>J7GT23</accession>
<dbReference type="InterPro" id="IPR020784">
    <property type="entry name" value="Ribosomal_uL11_N"/>
</dbReference>
<dbReference type="InterPro" id="IPR000911">
    <property type="entry name" value="Ribosomal_uL11"/>
</dbReference>
<dbReference type="HOGENOM" id="CLU_074237_2_0_6"/>
<protein>
    <recommendedName>
        <fullName evidence="4">Large ribosomal subunit protein uL11</fullName>
    </recommendedName>
</protein>
<feature type="domain" description="Large ribosomal subunit protein uL11 N-terminal" evidence="5">
    <location>
        <begin position="8"/>
        <end position="65"/>
    </location>
</feature>
<dbReference type="SMART" id="SM00649">
    <property type="entry name" value="RL11"/>
    <property type="match status" value="1"/>
</dbReference>
<evidence type="ECO:0000256" key="1">
    <source>
        <dbReference type="ARBA" id="ARBA00010537"/>
    </source>
</evidence>
<dbReference type="GO" id="GO:0006412">
    <property type="term" value="P:translation"/>
    <property type="evidence" value="ECO:0007669"/>
    <property type="project" value="UniProtKB-UniRule"/>
</dbReference>
<dbReference type="HAMAP" id="MF_00736">
    <property type="entry name" value="Ribosomal_uL11"/>
    <property type="match status" value="1"/>
</dbReference>
<dbReference type="OrthoDB" id="9802408at2"/>
<dbReference type="PATRIC" id="fig|1202536.3.peg.174"/>
<dbReference type="SUPFAM" id="SSF54747">
    <property type="entry name" value="Ribosomal L11/L12e N-terminal domain"/>
    <property type="match status" value="1"/>
</dbReference>
<comment type="subunit">
    <text evidence="4">Part of the ribosomal stalk of the 50S ribosomal subunit. Interacts with L10 and the large rRNA to form the base of the stalk. L10 forms an elongated spine to which L12 dimers bind in a sequential fashion forming a multimeric L10(L12)X complex.</text>
</comment>
<evidence type="ECO:0000259" key="5">
    <source>
        <dbReference type="Pfam" id="PF03946"/>
    </source>
</evidence>
<dbReference type="KEGG" id="cru:A33U_0202"/>
<keyword evidence="4" id="KW-0699">rRNA-binding</keyword>
<dbReference type="CDD" id="cd00349">
    <property type="entry name" value="Ribosomal_L11"/>
    <property type="match status" value="1"/>
</dbReference>
<dbReference type="Pfam" id="PF03946">
    <property type="entry name" value="Ribosomal_L11_N"/>
    <property type="match status" value="1"/>
</dbReference>
<keyword evidence="2 4" id="KW-0689">Ribosomal protein</keyword>
<keyword evidence="4" id="KW-0694">RNA-binding</keyword>
<keyword evidence="3 4" id="KW-0687">Ribonucleoprotein</keyword>
<dbReference type="InterPro" id="IPR036796">
    <property type="entry name" value="Ribosomal_uL11_N_sf"/>
</dbReference>
<organism evidence="6 7">
    <name type="scientific">Candidatus Carsonella ruddii CE isolate Thao2000</name>
    <dbReference type="NCBI Taxonomy" id="1202536"/>
    <lineage>
        <taxon>Bacteria</taxon>
        <taxon>Pseudomonadati</taxon>
        <taxon>Pseudomonadota</taxon>
        <taxon>Gammaproteobacteria</taxon>
        <taxon>Oceanospirillales</taxon>
        <taxon>Halomonadaceae</taxon>
        <taxon>Zymobacter group</taxon>
        <taxon>Candidatus Carsonella</taxon>
    </lineage>
</organism>
<sequence length="138" mass="16000">MKKIKFKIKLFLIPGKATPAPPVGSILGQYGINLKDFCFKFNELTKNIKYNLINLKIIIYIDNTYDIILGTISLSNEIKLFLNITKFSKKPGIDKISLINFDQINNLSYKRFYFEKKKISSIRKMILGTMISNGLYYE</sequence>
<dbReference type="STRING" id="1202536.A33U_0202"/>
<evidence type="ECO:0000313" key="6">
    <source>
        <dbReference type="EMBL" id="AFP83649.1"/>
    </source>
</evidence>
<comment type="PTM">
    <text evidence="4">One or more lysine residues are methylated.</text>
</comment>
<dbReference type="EMBL" id="CP003541">
    <property type="protein sequence ID" value="AFP83649.1"/>
    <property type="molecule type" value="Genomic_DNA"/>
</dbReference>
<dbReference type="AlphaFoldDB" id="J7GT23"/>
<dbReference type="RefSeq" id="WP_014886950.1">
    <property type="nucleotide sequence ID" value="NC_018414.1"/>
</dbReference>
<evidence type="ECO:0000256" key="2">
    <source>
        <dbReference type="ARBA" id="ARBA00022980"/>
    </source>
</evidence>
<evidence type="ECO:0000256" key="4">
    <source>
        <dbReference type="HAMAP-Rule" id="MF_00736"/>
    </source>
</evidence>
<name>J7GT23_CARRU</name>
<dbReference type="Gene3D" id="3.30.1550.10">
    <property type="entry name" value="Ribosomal protein L11/L12, N-terminal domain"/>
    <property type="match status" value="1"/>
</dbReference>
<comment type="similarity">
    <text evidence="1 4">Belongs to the universal ribosomal protein uL11 family.</text>
</comment>
<dbReference type="GO" id="GO:0015934">
    <property type="term" value="C:large ribosomal subunit"/>
    <property type="evidence" value="ECO:0007669"/>
    <property type="project" value="TreeGrafter"/>
</dbReference>
<comment type="function">
    <text evidence="4">Forms part of the ribosomal stalk which helps the ribosome interact with GTP-bound translation factors.</text>
</comment>
<dbReference type="GO" id="GO:0070180">
    <property type="term" value="F:large ribosomal subunit rRNA binding"/>
    <property type="evidence" value="ECO:0007669"/>
    <property type="project" value="UniProtKB-UniRule"/>
</dbReference>
<dbReference type="GO" id="GO:0003735">
    <property type="term" value="F:structural constituent of ribosome"/>
    <property type="evidence" value="ECO:0007669"/>
    <property type="project" value="InterPro"/>
</dbReference>
<evidence type="ECO:0000256" key="3">
    <source>
        <dbReference type="ARBA" id="ARBA00023274"/>
    </source>
</evidence>
<keyword evidence="4" id="KW-0488">Methylation</keyword>
<reference evidence="6 7" key="1">
    <citation type="journal article" date="2012" name="Mol. Biol. Evol.">
        <title>Genome reduction and co-evolution between the primary and secondary bacterial symbionts of psyllids.</title>
        <authorList>
            <person name="Sloan D.B."/>
            <person name="Moran N.A."/>
        </authorList>
    </citation>
    <scope>NUCLEOTIDE SEQUENCE [LARGE SCALE GENOMIC DNA]</scope>
    <source>
        <strain evidence="6 7">CE</strain>
    </source>
</reference>